<sequence length="481" mass="51204">MNLAIRKLTAITIVMFVTLMVAVTYIQFFKAPELNADTRNVRTLWREYGTDRGPIIVAGQPIVTSEPYDDEYKYLRTYHQGELYAPLTGYFSTTFNSMTGLEREENSVLGGSDSALFTQRIEQLITGKQPKGGAVALTIDPVVQQAAWQALGDHRGAVVAIEPATGKILALVSKPSYDPNFVATRDSAVATETWTTLSNDEQRPLANRALGGKLYPPGSVFKIITAAAMIETLGLDADSIVEAPFSYSPPGTTHEIFNAYEQPCGDGSGNVLLATAFAESCNTPFAIGGVKVGSQNLIDMATDFGFNQDFTIPLQVVASKFPFPADSATLAMDSFGQRDVEVSPLNMAMVGAAVANNGVMMKPFVVAQTLTADLALLSETQPTQYSTPIKPQTAQILRSMMIGVVNGGTGTKAALGNVQIAGKTGTAETGHDGGDHAWFVGFDATENPRIALAVVVEEGGSGSQIAAPIARQIFEAALNRD</sequence>
<dbReference type="Gene3D" id="3.40.710.10">
    <property type="entry name" value="DD-peptidase/beta-lactamase superfamily"/>
    <property type="match status" value="1"/>
</dbReference>
<gene>
    <name evidence="4" type="ORF">NG665_00335</name>
</gene>
<reference evidence="4" key="1">
    <citation type="submission" date="2022-06" db="EMBL/GenBank/DDBJ databases">
        <title>Complete Genome Sequence of Arcanobacterium pinnipediorum strain DSM 28752 isolated from a harbour seal.</title>
        <authorList>
            <person name="Borowiak M."/>
            <person name="Kreitlow A."/>
            <person name="Alssahen M."/>
            <person name="Malorny B."/>
            <person name="Laemmler C."/>
            <person name="Prenger-Berninghoff E."/>
            <person name="Siebert U."/>
            <person name="Ploetz M."/>
            <person name="Abdulmawjood A."/>
        </authorList>
    </citation>
    <scope>NUCLEOTIDE SEQUENCE</scope>
    <source>
        <strain evidence="4">DSM 28752</strain>
    </source>
</reference>
<dbReference type="RefSeq" id="WP_252673350.1">
    <property type="nucleotide sequence ID" value="NZ_CP099547.1"/>
</dbReference>
<keyword evidence="1" id="KW-1133">Transmembrane helix</keyword>
<keyword evidence="1" id="KW-0472">Membrane</keyword>
<dbReference type="Pfam" id="PF21922">
    <property type="entry name" value="PBP_dimer_2"/>
    <property type="match status" value="1"/>
</dbReference>
<dbReference type="Pfam" id="PF00905">
    <property type="entry name" value="Transpeptidase"/>
    <property type="match status" value="1"/>
</dbReference>
<protein>
    <submittedName>
        <fullName evidence="4">Penicillin-binding transpeptidase domain-containing protein</fullName>
    </submittedName>
</protein>
<evidence type="ECO:0000313" key="5">
    <source>
        <dbReference type="Proteomes" id="UP001056109"/>
    </source>
</evidence>
<name>A0ABY5AIC2_9ACTO</name>
<evidence type="ECO:0000313" key="4">
    <source>
        <dbReference type="EMBL" id="USR79481.1"/>
    </source>
</evidence>
<accession>A0ABY5AIC2</accession>
<dbReference type="Proteomes" id="UP001056109">
    <property type="component" value="Chromosome"/>
</dbReference>
<dbReference type="SUPFAM" id="SSF56601">
    <property type="entry name" value="beta-lactamase/transpeptidase-like"/>
    <property type="match status" value="1"/>
</dbReference>
<evidence type="ECO:0000259" key="2">
    <source>
        <dbReference type="Pfam" id="PF00905"/>
    </source>
</evidence>
<dbReference type="InterPro" id="IPR050515">
    <property type="entry name" value="Beta-lactam/transpept"/>
</dbReference>
<evidence type="ECO:0000256" key="1">
    <source>
        <dbReference type="SAM" id="Phobius"/>
    </source>
</evidence>
<feature type="transmembrane region" description="Helical" evidence="1">
    <location>
        <begin position="7"/>
        <end position="28"/>
    </location>
</feature>
<dbReference type="InterPro" id="IPR054120">
    <property type="entry name" value="PBPA_dimer"/>
</dbReference>
<dbReference type="PANTHER" id="PTHR30627">
    <property type="entry name" value="PEPTIDOGLYCAN D,D-TRANSPEPTIDASE"/>
    <property type="match status" value="1"/>
</dbReference>
<feature type="domain" description="Penicillin binding protein A dimerisation" evidence="3">
    <location>
        <begin position="52"/>
        <end position="135"/>
    </location>
</feature>
<keyword evidence="5" id="KW-1185">Reference proteome</keyword>
<dbReference type="InterPro" id="IPR012338">
    <property type="entry name" value="Beta-lactam/transpept-like"/>
</dbReference>
<dbReference type="EMBL" id="CP099547">
    <property type="protein sequence ID" value="USR79481.1"/>
    <property type="molecule type" value="Genomic_DNA"/>
</dbReference>
<dbReference type="Gene3D" id="3.90.1310.10">
    <property type="entry name" value="Penicillin-binding protein 2a (Domain 2)"/>
    <property type="match status" value="1"/>
</dbReference>
<keyword evidence="1" id="KW-0812">Transmembrane</keyword>
<dbReference type="PANTHER" id="PTHR30627:SF24">
    <property type="entry name" value="PENICILLIN-BINDING PROTEIN 4B"/>
    <property type="match status" value="1"/>
</dbReference>
<organism evidence="4 5">
    <name type="scientific">Arcanobacterium pinnipediorum</name>
    <dbReference type="NCBI Taxonomy" id="1503041"/>
    <lineage>
        <taxon>Bacteria</taxon>
        <taxon>Bacillati</taxon>
        <taxon>Actinomycetota</taxon>
        <taxon>Actinomycetes</taxon>
        <taxon>Actinomycetales</taxon>
        <taxon>Actinomycetaceae</taxon>
        <taxon>Arcanobacterium</taxon>
    </lineage>
</organism>
<proteinExistence type="predicted"/>
<feature type="domain" description="Penicillin-binding protein transpeptidase" evidence="2">
    <location>
        <begin position="156"/>
        <end position="475"/>
    </location>
</feature>
<evidence type="ECO:0000259" key="3">
    <source>
        <dbReference type="Pfam" id="PF21922"/>
    </source>
</evidence>
<dbReference type="InterPro" id="IPR001460">
    <property type="entry name" value="PCN-bd_Tpept"/>
</dbReference>